<dbReference type="EMBL" id="CP030759">
    <property type="protein sequence ID" value="AXA36437.1"/>
    <property type="molecule type" value="Genomic_DNA"/>
</dbReference>
<gene>
    <name evidence="6" type="primary">ispE</name>
    <name evidence="8" type="ORF">BRCON_1660</name>
</gene>
<feature type="domain" description="GHMP kinase N-terminal" evidence="7">
    <location>
        <begin position="64"/>
        <end position="143"/>
    </location>
</feature>
<comment type="similarity">
    <text evidence="6">Belongs to the GHMP kinase family. IspE subfamily.</text>
</comment>
<dbReference type="UniPathway" id="UPA00056">
    <property type="reaction ID" value="UER00094"/>
</dbReference>
<feature type="binding site" evidence="6">
    <location>
        <begin position="93"/>
        <end position="103"/>
    </location>
    <ligand>
        <name>ATP</name>
        <dbReference type="ChEBI" id="CHEBI:30616"/>
    </ligand>
</feature>
<dbReference type="HAMAP" id="MF_00061">
    <property type="entry name" value="IspE"/>
    <property type="match status" value="1"/>
</dbReference>
<dbReference type="PIRSF" id="PIRSF010376">
    <property type="entry name" value="IspE"/>
    <property type="match status" value="1"/>
</dbReference>
<dbReference type="InterPro" id="IPR006204">
    <property type="entry name" value="GHMP_kinase_N_dom"/>
</dbReference>
<dbReference type="NCBIfam" id="TIGR00154">
    <property type="entry name" value="ispE"/>
    <property type="match status" value="1"/>
</dbReference>
<evidence type="ECO:0000256" key="3">
    <source>
        <dbReference type="ARBA" id="ARBA00022741"/>
    </source>
</evidence>
<dbReference type="GO" id="GO:0016114">
    <property type="term" value="P:terpenoid biosynthetic process"/>
    <property type="evidence" value="ECO:0007669"/>
    <property type="project" value="UniProtKB-UniRule"/>
</dbReference>
<dbReference type="EC" id="2.7.1.148" evidence="6"/>
<keyword evidence="5 6" id="KW-0067">ATP-binding</keyword>
<feature type="active site" evidence="6">
    <location>
        <position position="135"/>
    </location>
</feature>
<dbReference type="InterPro" id="IPR014721">
    <property type="entry name" value="Ribsml_uS5_D2-typ_fold_subgr"/>
</dbReference>
<dbReference type="Gene3D" id="3.30.230.10">
    <property type="match status" value="1"/>
</dbReference>
<reference evidence="8 9" key="1">
    <citation type="submission" date="2018-05" db="EMBL/GenBank/DDBJ databases">
        <title>A metagenomic window into the 2 km-deep terrestrial subsurface aquifer revealed taxonomically and functionally diverse microbial community comprising novel uncultured bacterial lineages.</title>
        <authorList>
            <person name="Kadnikov V.V."/>
            <person name="Mardanov A.V."/>
            <person name="Beletsky A.V."/>
            <person name="Banks D."/>
            <person name="Pimenov N.V."/>
            <person name="Frank Y.A."/>
            <person name="Karnachuk O.V."/>
            <person name="Ravin N.V."/>
        </authorList>
    </citation>
    <scope>NUCLEOTIDE SEQUENCE [LARGE SCALE GENOMIC DNA]</scope>
    <source>
        <strain evidence="8">BY</strain>
    </source>
</reference>
<dbReference type="Gene3D" id="3.30.70.890">
    <property type="entry name" value="GHMP kinase, C-terminal domain"/>
    <property type="match status" value="1"/>
</dbReference>
<sequence>MGIWHSYAKINWYLRILDRRPDGYHNLETVFQEVELADRLVIEPIEEPRCIIEGMPFDLPLEKNLIYRAWARLREAFPEKVGGIRVEVDKRIPDGGGLGGGSSNAATTLCAVNDIFSLGLSSQTLEHIGAELGSDVPFFVRGGCAVGRGRGEILEAVERVQPFEIGLVFPSVRTSTAEAYRRLAELSHRPTPSHPLDGVLEALRVGDETFLSSAAFNDFDAVYGNEDWYRDGVALLKELGFERCILSGSGSTLIGIKNPHLSLKKTLEPRIFERPIQERKDAKWLILRTRVTFRTTSERK</sequence>
<evidence type="ECO:0000259" key="7">
    <source>
        <dbReference type="Pfam" id="PF00288"/>
    </source>
</evidence>
<dbReference type="SUPFAM" id="SSF55060">
    <property type="entry name" value="GHMP Kinase, C-terminal domain"/>
    <property type="match status" value="1"/>
</dbReference>
<feature type="active site" evidence="6">
    <location>
        <position position="9"/>
    </location>
</feature>
<proteinExistence type="inferred from homology"/>
<dbReference type="KEGG" id="schv:BRCON_1660"/>
<dbReference type="SUPFAM" id="SSF54211">
    <property type="entry name" value="Ribosomal protein S5 domain 2-like"/>
    <property type="match status" value="1"/>
</dbReference>
<name>A0A2Z4Y5E9_SUMC1</name>
<dbReference type="GO" id="GO:0005524">
    <property type="term" value="F:ATP binding"/>
    <property type="evidence" value="ECO:0007669"/>
    <property type="project" value="UniProtKB-UniRule"/>
</dbReference>
<evidence type="ECO:0000256" key="6">
    <source>
        <dbReference type="HAMAP-Rule" id="MF_00061"/>
    </source>
</evidence>
<dbReference type="InterPro" id="IPR036554">
    <property type="entry name" value="GHMP_kinase_C_sf"/>
</dbReference>
<dbReference type="AlphaFoldDB" id="A0A2Z4Y5E9"/>
<dbReference type="GO" id="GO:0019288">
    <property type="term" value="P:isopentenyl diphosphate biosynthetic process, methylerythritol 4-phosphate pathway"/>
    <property type="evidence" value="ECO:0007669"/>
    <property type="project" value="UniProtKB-UniRule"/>
</dbReference>
<dbReference type="InterPro" id="IPR020568">
    <property type="entry name" value="Ribosomal_Su5_D2-typ_SF"/>
</dbReference>
<keyword evidence="4 6" id="KW-0418">Kinase</keyword>
<protein>
    <recommendedName>
        <fullName evidence="1 6">4-diphosphocytidyl-2-C-methyl-D-erythritol kinase</fullName>
        <shortName evidence="6">CMK</shortName>
        <ecNumber evidence="6">2.7.1.148</ecNumber>
    </recommendedName>
    <alternativeName>
        <fullName evidence="6">4-(cytidine-5'-diphospho)-2-C-methyl-D-erythritol kinase</fullName>
    </alternativeName>
</protein>
<evidence type="ECO:0000256" key="2">
    <source>
        <dbReference type="ARBA" id="ARBA00022679"/>
    </source>
</evidence>
<evidence type="ECO:0000256" key="1">
    <source>
        <dbReference type="ARBA" id="ARBA00017473"/>
    </source>
</evidence>
<keyword evidence="3 6" id="KW-0547">Nucleotide-binding</keyword>
<dbReference type="PANTHER" id="PTHR43527">
    <property type="entry name" value="4-DIPHOSPHOCYTIDYL-2-C-METHYL-D-ERYTHRITOL KINASE, CHLOROPLASTIC"/>
    <property type="match status" value="1"/>
</dbReference>
<dbReference type="Pfam" id="PF00288">
    <property type="entry name" value="GHMP_kinases_N"/>
    <property type="match status" value="1"/>
</dbReference>
<dbReference type="PANTHER" id="PTHR43527:SF2">
    <property type="entry name" value="4-DIPHOSPHOCYTIDYL-2-C-METHYL-D-ERYTHRITOL KINASE, CHLOROPLASTIC"/>
    <property type="match status" value="1"/>
</dbReference>
<accession>A0A2Z4Y5E9</accession>
<comment type="catalytic activity">
    <reaction evidence="6">
        <text>4-CDP-2-C-methyl-D-erythritol + ATP = 4-CDP-2-C-methyl-D-erythritol 2-phosphate + ADP + H(+)</text>
        <dbReference type="Rhea" id="RHEA:18437"/>
        <dbReference type="ChEBI" id="CHEBI:15378"/>
        <dbReference type="ChEBI" id="CHEBI:30616"/>
        <dbReference type="ChEBI" id="CHEBI:57823"/>
        <dbReference type="ChEBI" id="CHEBI:57919"/>
        <dbReference type="ChEBI" id="CHEBI:456216"/>
        <dbReference type="EC" id="2.7.1.148"/>
    </reaction>
</comment>
<dbReference type="Proteomes" id="UP000262583">
    <property type="component" value="Chromosome"/>
</dbReference>
<comment type="pathway">
    <text evidence="6">Isoprenoid biosynthesis; isopentenyl diphosphate biosynthesis via DXP pathway; isopentenyl diphosphate from 1-deoxy-D-xylulose 5-phosphate: step 3/6.</text>
</comment>
<dbReference type="InterPro" id="IPR004424">
    <property type="entry name" value="IspE"/>
</dbReference>
<evidence type="ECO:0000256" key="5">
    <source>
        <dbReference type="ARBA" id="ARBA00022840"/>
    </source>
</evidence>
<keyword evidence="2 6" id="KW-0808">Transferase</keyword>
<organism evidence="8 9">
    <name type="scientific">Sumerlaea chitinivorans</name>
    <dbReference type="NCBI Taxonomy" id="2250252"/>
    <lineage>
        <taxon>Bacteria</taxon>
        <taxon>Candidatus Sumerlaeota</taxon>
        <taxon>Candidatus Sumerlaeia</taxon>
        <taxon>Candidatus Sumerlaeales</taxon>
        <taxon>Candidatus Sumerlaeaceae</taxon>
        <taxon>Candidatus Sumerlaea</taxon>
    </lineage>
</organism>
<keyword evidence="6" id="KW-0414">Isoprene biosynthesis</keyword>
<evidence type="ECO:0000313" key="9">
    <source>
        <dbReference type="Proteomes" id="UP000262583"/>
    </source>
</evidence>
<comment type="function">
    <text evidence="6">Catalyzes the phosphorylation of the position 2 hydroxy group of 4-diphosphocytidyl-2C-methyl-D-erythritol.</text>
</comment>
<dbReference type="GO" id="GO:0050515">
    <property type="term" value="F:4-(cytidine 5'-diphospho)-2-C-methyl-D-erythritol kinase activity"/>
    <property type="evidence" value="ECO:0007669"/>
    <property type="project" value="UniProtKB-UniRule"/>
</dbReference>
<evidence type="ECO:0000313" key="8">
    <source>
        <dbReference type="EMBL" id="AXA36437.1"/>
    </source>
</evidence>
<evidence type="ECO:0000256" key="4">
    <source>
        <dbReference type="ARBA" id="ARBA00022777"/>
    </source>
</evidence>